<dbReference type="EMBL" id="BGPR01106127">
    <property type="protein sequence ID" value="GBM75325.1"/>
    <property type="molecule type" value="Genomic_DNA"/>
</dbReference>
<dbReference type="AlphaFoldDB" id="A0A4Y2ICH6"/>
<keyword evidence="2" id="KW-1185">Reference proteome</keyword>
<reference evidence="1 2" key="1">
    <citation type="journal article" date="2019" name="Sci. Rep.">
        <title>Orb-weaving spider Araneus ventricosus genome elucidates the spidroin gene catalogue.</title>
        <authorList>
            <person name="Kono N."/>
            <person name="Nakamura H."/>
            <person name="Ohtoshi R."/>
            <person name="Moran D.A.P."/>
            <person name="Shinohara A."/>
            <person name="Yoshida Y."/>
            <person name="Fujiwara M."/>
            <person name="Mori M."/>
            <person name="Tomita M."/>
            <person name="Arakawa K."/>
        </authorList>
    </citation>
    <scope>NUCLEOTIDE SEQUENCE [LARGE SCALE GENOMIC DNA]</scope>
</reference>
<dbReference type="Proteomes" id="UP000499080">
    <property type="component" value="Unassembled WGS sequence"/>
</dbReference>
<protein>
    <submittedName>
        <fullName evidence="1">Uncharacterized protein</fullName>
    </submittedName>
</protein>
<organism evidence="1 2">
    <name type="scientific">Araneus ventricosus</name>
    <name type="common">Orbweaver spider</name>
    <name type="synonym">Epeira ventricosa</name>
    <dbReference type="NCBI Taxonomy" id="182803"/>
    <lineage>
        <taxon>Eukaryota</taxon>
        <taxon>Metazoa</taxon>
        <taxon>Ecdysozoa</taxon>
        <taxon>Arthropoda</taxon>
        <taxon>Chelicerata</taxon>
        <taxon>Arachnida</taxon>
        <taxon>Araneae</taxon>
        <taxon>Araneomorphae</taxon>
        <taxon>Entelegynae</taxon>
        <taxon>Araneoidea</taxon>
        <taxon>Araneidae</taxon>
        <taxon>Araneus</taxon>
    </lineage>
</organism>
<accession>A0A4Y2ICH6</accession>
<evidence type="ECO:0000313" key="1">
    <source>
        <dbReference type="EMBL" id="GBM75325.1"/>
    </source>
</evidence>
<dbReference type="OrthoDB" id="6052799at2759"/>
<evidence type="ECO:0000313" key="2">
    <source>
        <dbReference type="Proteomes" id="UP000499080"/>
    </source>
</evidence>
<sequence>MSLPDLPFKYRSAKAVVVDEKIIFCESQRYINRLKEVSPPVYWDERAQLWRIIDESSPWYKNDNYSFLALDDCRIVKDLTARNRRPGTEWQRSLLV</sequence>
<comment type="caution">
    <text evidence="1">The sequence shown here is derived from an EMBL/GenBank/DDBJ whole genome shotgun (WGS) entry which is preliminary data.</text>
</comment>
<name>A0A4Y2ICH6_ARAVE</name>
<proteinExistence type="predicted"/>
<gene>
    <name evidence="1" type="ORF">AVEN_6756_1</name>
</gene>